<dbReference type="GO" id="GO:0020037">
    <property type="term" value="F:heme binding"/>
    <property type="evidence" value="ECO:0007669"/>
    <property type="project" value="UniProtKB-ARBA"/>
</dbReference>
<keyword evidence="2" id="KW-0349">Heme</keyword>
<name>M5GD79_DACPD</name>
<evidence type="ECO:0000256" key="3">
    <source>
        <dbReference type="ARBA" id="ARBA00022723"/>
    </source>
</evidence>
<keyword evidence="7" id="KW-1133">Transmembrane helix</keyword>
<evidence type="ECO:0000256" key="4">
    <source>
        <dbReference type="ARBA" id="ARBA00022824"/>
    </source>
</evidence>
<keyword evidence="7" id="KW-0812">Transmembrane</keyword>
<proteinExistence type="inferred from homology"/>
<evidence type="ECO:0000313" key="10">
    <source>
        <dbReference type="Proteomes" id="UP000030653"/>
    </source>
</evidence>
<feature type="domain" description="Cytochrome b5 heme-binding" evidence="8">
    <location>
        <begin position="69"/>
        <end position="170"/>
    </location>
</feature>
<dbReference type="AlphaFoldDB" id="M5GD79"/>
<evidence type="ECO:0000256" key="6">
    <source>
        <dbReference type="ARBA" id="ARBA00038357"/>
    </source>
</evidence>
<keyword evidence="3" id="KW-0479">Metal-binding</keyword>
<evidence type="ECO:0000256" key="2">
    <source>
        <dbReference type="ARBA" id="ARBA00022617"/>
    </source>
</evidence>
<dbReference type="OMA" id="ANEWETQ"/>
<dbReference type="InterPro" id="IPR050577">
    <property type="entry name" value="MAPR/NEUFC/NENF-like"/>
</dbReference>
<dbReference type="EMBL" id="JH795858">
    <property type="protein sequence ID" value="EJU04327.1"/>
    <property type="molecule type" value="Genomic_DNA"/>
</dbReference>
<keyword evidence="7" id="KW-0472">Membrane</keyword>
<protein>
    <submittedName>
        <fullName evidence="9">Cytochrome b5</fullName>
    </submittedName>
</protein>
<dbReference type="InterPro" id="IPR036400">
    <property type="entry name" value="Cyt_B5-like_heme/steroid_sf"/>
</dbReference>
<dbReference type="GO" id="GO:0016020">
    <property type="term" value="C:membrane"/>
    <property type="evidence" value="ECO:0007669"/>
    <property type="project" value="TreeGrafter"/>
</dbReference>
<evidence type="ECO:0000259" key="8">
    <source>
        <dbReference type="SMART" id="SM01117"/>
    </source>
</evidence>
<evidence type="ECO:0000256" key="7">
    <source>
        <dbReference type="SAM" id="Phobius"/>
    </source>
</evidence>
<dbReference type="SUPFAM" id="SSF55856">
    <property type="entry name" value="Cytochrome b5-like heme/steroid binding domain"/>
    <property type="match status" value="1"/>
</dbReference>
<dbReference type="Gene3D" id="3.10.120.10">
    <property type="entry name" value="Cytochrome b5-like heme/steroid binding domain"/>
    <property type="match status" value="1"/>
</dbReference>
<keyword evidence="5" id="KW-0408">Iron</keyword>
<keyword evidence="4" id="KW-0256">Endoplasmic reticulum</keyword>
<dbReference type="GO" id="GO:0046872">
    <property type="term" value="F:metal ion binding"/>
    <property type="evidence" value="ECO:0007669"/>
    <property type="project" value="UniProtKB-KW"/>
</dbReference>
<sequence>MASLLMQNEALVASLSLPINLTLLASIGFLIYRLVWPCIPSPSRIPTSYKSGYSWMPEKHPQVALFKQYTPVELEKYNGVKEKRILLAIAGKVFDVTAGAGFYGPEGPYGNFAGRDASRGMAKQSFDVEMLTPVDAPIDTLQDLTSEERANMKSWKEHFTNKYIVVGELVENGTAV</sequence>
<feature type="transmembrane region" description="Helical" evidence="7">
    <location>
        <begin position="12"/>
        <end position="35"/>
    </location>
</feature>
<accession>M5GD79</accession>
<evidence type="ECO:0000313" key="9">
    <source>
        <dbReference type="EMBL" id="EJU04327.1"/>
    </source>
</evidence>
<dbReference type="Pfam" id="PF00173">
    <property type="entry name" value="Cyt-b5"/>
    <property type="match status" value="1"/>
</dbReference>
<gene>
    <name evidence="9" type="ORF">DACRYDRAFT_20896</name>
</gene>
<keyword evidence="10" id="KW-1185">Reference proteome</keyword>
<comment type="subcellular location">
    <subcellularLocation>
        <location evidence="1">Endoplasmic reticulum</location>
    </subcellularLocation>
</comment>
<reference evidence="9 10" key="1">
    <citation type="journal article" date="2012" name="Science">
        <title>The Paleozoic origin of enzymatic lignin decomposition reconstructed from 31 fungal genomes.</title>
        <authorList>
            <person name="Floudas D."/>
            <person name="Binder M."/>
            <person name="Riley R."/>
            <person name="Barry K."/>
            <person name="Blanchette R.A."/>
            <person name="Henrissat B."/>
            <person name="Martinez A.T."/>
            <person name="Otillar R."/>
            <person name="Spatafora J.W."/>
            <person name="Yadav J.S."/>
            <person name="Aerts A."/>
            <person name="Benoit I."/>
            <person name="Boyd A."/>
            <person name="Carlson A."/>
            <person name="Copeland A."/>
            <person name="Coutinho P.M."/>
            <person name="de Vries R.P."/>
            <person name="Ferreira P."/>
            <person name="Findley K."/>
            <person name="Foster B."/>
            <person name="Gaskell J."/>
            <person name="Glotzer D."/>
            <person name="Gorecki P."/>
            <person name="Heitman J."/>
            <person name="Hesse C."/>
            <person name="Hori C."/>
            <person name="Igarashi K."/>
            <person name="Jurgens J.A."/>
            <person name="Kallen N."/>
            <person name="Kersten P."/>
            <person name="Kohler A."/>
            <person name="Kuees U."/>
            <person name="Kumar T.K.A."/>
            <person name="Kuo A."/>
            <person name="LaButti K."/>
            <person name="Larrondo L.F."/>
            <person name="Lindquist E."/>
            <person name="Ling A."/>
            <person name="Lombard V."/>
            <person name="Lucas S."/>
            <person name="Lundell T."/>
            <person name="Martin R."/>
            <person name="McLaughlin D.J."/>
            <person name="Morgenstern I."/>
            <person name="Morin E."/>
            <person name="Murat C."/>
            <person name="Nagy L.G."/>
            <person name="Nolan M."/>
            <person name="Ohm R.A."/>
            <person name="Patyshakuliyeva A."/>
            <person name="Rokas A."/>
            <person name="Ruiz-Duenas F.J."/>
            <person name="Sabat G."/>
            <person name="Salamov A."/>
            <person name="Samejima M."/>
            <person name="Schmutz J."/>
            <person name="Slot J.C."/>
            <person name="St John F."/>
            <person name="Stenlid J."/>
            <person name="Sun H."/>
            <person name="Sun S."/>
            <person name="Syed K."/>
            <person name="Tsang A."/>
            <person name="Wiebenga A."/>
            <person name="Young D."/>
            <person name="Pisabarro A."/>
            <person name="Eastwood D.C."/>
            <person name="Martin F."/>
            <person name="Cullen D."/>
            <person name="Grigoriev I.V."/>
            <person name="Hibbett D.S."/>
        </authorList>
    </citation>
    <scope>NUCLEOTIDE SEQUENCE [LARGE SCALE GENOMIC DNA]</scope>
    <source>
        <strain evidence="9 10">DJM-731 SS1</strain>
    </source>
</reference>
<dbReference type="PANTHER" id="PTHR10281:SF72">
    <property type="entry name" value="NEUDESIN"/>
    <property type="match status" value="1"/>
</dbReference>
<dbReference type="RefSeq" id="XP_040631221.1">
    <property type="nucleotide sequence ID" value="XM_040772129.1"/>
</dbReference>
<evidence type="ECO:0000256" key="1">
    <source>
        <dbReference type="ARBA" id="ARBA00004240"/>
    </source>
</evidence>
<dbReference type="HOGENOM" id="CLU_042860_1_1_1"/>
<dbReference type="FunFam" id="3.10.120.10:FF:000003">
    <property type="entry name" value="membrane-associated progesterone receptor component 1"/>
    <property type="match status" value="1"/>
</dbReference>
<dbReference type="Proteomes" id="UP000030653">
    <property type="component" value="Unassembled WGS sequence"/>
</dbReference>
<dbReference type="GO" id="GO:0005783">
    <property type="term" value="C:endoplasmic reticulum"/>
    <property type="evidence" value="ECO:0007669"/>
    <property type="project" value="UniProtKB-SubCell"/>
</dbReference>
<dbReference type="InterPro" id="IPR001199">
    <property type="entry name" value="Cyt_B5-like_heme/steroid-bd"/>
</dbReference>
<evidence type="ECO:0000256" key="5">
    <source>
        <dbReference type="ARBA" id="ARBA00023004"/>
    </source>
</evidence>
<dbReference type="STRING" id="1858805.M5GD79"/>
<dbReference type="SMART" id="SM01117">
    <property type="entry name" value="Cyt-b5"/>
    <property type="match status" value="1"/>
</dbReference>
<dbReference type="OrthoDB" id="547796at2759"/>
<organism evidence="9 10">
    <name type="scientific">Dacryopinax primogenitus (strain DJM 731)</name>
    <name type="common">Brown rot fungus</name>
    <dbReference type="NCBI Taxonomy" id="1858805"/>
    <lineage>
        <taxon>Eukaryota</taxon>
        <taxon>Fungi</taxon>
        <taxon>Dikarya</taxon>
        <taxon>Basidiomycota</taxon>
        <taxon>Agaricomycotina</taxon>
        <taxon>Dacrymycetes</taxon>
        <taxon>Dacrymycetales</taxon>
        <taxon>Dacrymycetaceae</taxon>
        <taxon>Dacryopinax</taxon>
    </lineage>
</organism>
<dbReference type="GeneID" id="63687191"/>
<comment type="similarity">
    <text evidence="6">Belongs to the cytochrome b5 family. MAPR subfamily.</text>
</comment>
<dbReference type="PANTHER" id="PTHR10281">
    <property type="entry name" value="MEMBRANE-ASSOCIATED PROGESTERONE RECEPTOR COMPONENT-RELATED"/>
    <property type="match status" value="1"/>
</dbReference>